<name>T0ZHU2_9ZZZZ</name>
<comment type="caution">
    <text evidence="1">The sequence shown here is derived from an EMBL/GenBank/DDBJ whole genome shotgun (WGS) entry which is preliminary data.</text>
</comment>
<dbReference type="SUPFAM" id="SSF52540">
    <property type="entry name" value="P-loop containing nucleoside triphosphate hydrolases"/>
    <property type="match status" value="1"/>
</dbReference>
<feature type="non-terminal residue" evidence="1">
    <location>
        <position position="1"/>
    </location>
</feature>
<dbReference type="Gene3D" id="3.40.50.300">
    <property type="entry name" value="P-loop containing nucleotide triphosphate hydrolases"/>
    <property type="match status" value="1"/>
</dbReference>
<sequence>PLDLIDQSGNVLDKENRGNTPVALDYKKMANNVPVETRVRNTYTTTSILEAERTILGIVDESLAGPALAPKVDEAYIAEAIATKERRGGVMFSSEQLAFMRGTLSSGRSVELVRGVAGAGKTTQLEVVSSAFKRAGYSVIGCSPTGVAADNLRRGARIDSHTLASLALQVESNG</sequence>
<organism evidence="1">
    <name type="scientific">mine drainage metagenome</name>
    <dbReference type="NCBI Taxonomy" id="410659"/>
    <lineage>
        <taxon>unclassified sequences</taxon>
        <taxon>metagenomes</taxon>
        <taxon>ecological metagenomes</taxon>
    </lineage>
</organism>
<dbReference type="Pfam" id="PF13604">
    <property type="entry name" value="AAA_30"/>
    <property type="match status" value="1"/>
</dbReference>
<dbReference type="AlphaFoldDB" id="T0ZHU2"/>
<feature type="non-terminal residue" evidence="1">
    <location>
        <position position="174"/>
    </location>
</feature>
<reference evidence="1" key="2">
    <citation type="journal article" date="2014" name="ISME J.">
        <title>Microbial stratification in low pH oxic and suboxic macroscopic growths along an acid mine drainage.</title>
        <authorList>
            <person name="Mendez-Garcia C."/>
            <person name="Mesa V."/>
            <person name="Sprenger R.R."/>
            <person name="Richter M."/>
            <person name="Diez M.S."/>
            <person name="Solano J."/>
            <person name="Bargiela R."/>
            <person name="Golyshina O.V."/>
            <person name="Manteca A."/>
            <person name="Ramos J.L."/>
            <person name="Gallego J.R."/>
            <person name="Llorente I."/>
            <person name="Martins Dos Santos V.A."/>
            <person name="Jensen O.N."/>
            <person name="Pelaez A.I."/>
            <person name="Sanchez J."/>
            <person name="Ferrer M."/>
        </authorList>
    </citation>
    <scope>NUCLEOTIDE SEQUENCE</scope>
</reference>
<reference evidence="1" key="1">
    <citation type="submission" date="2013-08" db="EMBL/GenBank/DDBJ databases">
        <authorList>
            <person name="Mendez C."/>
            <person name="Richter M."/>
            <person name="Ferrer M."/>
            <person name="Sanchez J."/>
        </authorList>
    </citation>
    <scope>NUCLEOTIDE SEQUENCE</scope>
</reference>
<protein>
    <submittedName>
        <fullName evidence="1">Conjugal transfer protein traA</fullName>
    </submittedName>
</protein>
<dbReference type="EMBL" id="AUZX01011215">
    <property type="protein sequence ID" value="EQD43992.1"/>
    <property type="molecule type" value="Genomic_DNA"/>
</dbReference>
<evidence type="ECO:0000313" key="1">
    <source>
        <dbReference type="EMBL" id="EQD43992.1"/>
    </source>
</evidence>
<proteinExistence type="predicted"/>
<dbReference type="InterPro" id="IPR027417">
    <property type="entry name" value="P-loop_NTPase"/>
</dbReference>
<gene>
    <name evidence="1" type="ORF">B1A_15283</name>
</gene>
<accession>T0ZHU2</accession>